<name>A0ABT8SEJ2_9BURK</name>
<reference evidence="1" key="1">
    <citation type="submission" date="2023-06" db="EMBL/GenBank/DDBJ databases">
        <authorList>
            <person name="Jiang Y."/>
            <person name="Liu Q."/>
        </authorList>
    </citation>
    <scope>NUCLEOTIDE SEQUENCE</scope>
    <source>
        <strain evidence="1">CGMCC 1.12090</strain>
    </source>
</reference>
<sequence>MDWSVTLAYGQAVARHLGMQFQTSWREGGIEREMCRQETRTAPVVSIAASRRERFHTA</sequence>
<keyword evidence="2" id="KW-1185">Reference proteome</keyword>
<dbReference type="RefSeq" id="WP_301814688.1">
    <property type="nucleotide sequence ID" value="NZ_JAUJZH010000029.1"/>
</dbReference>
<protein>
    <submittedName>
        <fullName evidence="1">Uncharacterized protein</fullName>
    </submittedName>
</protein>
<proteinExistence type="predicted"/>
<comment type="caution">
    <text evidence="1">The sequence shown here is derived from an EMBL/GenBank/DDBJ whole genome shotgun (WGS) entry which is preliminary data.</text>
</comment>
<gene>
    <name evidence="1" type="ORF">Q2T77_30305</name>
</gene>
<evidence type="ECO:0000313" key="1">
    <source>
        <dbReference type="EMBL" id="MDO1536582.1"/>
    </source>
</evidence>
<organism evidence="1 2">
    <name type="scientific">Variovorax ginsengisoli</name>
    <dbReference type="NCBI Taxonomy" id="363844"/>
    <lineage>
        <taxon>Bacteria</taxon>
        <taxon>Pseudomonadati</taxon>
        <taxon>Pseudomonadota</taxon>
        <taxon>Betaproteobacteria</taxon>
        <taxon>Burkholderiales</taxon>
        <taxon>Comamonadaceae</taxon>
        <taxon>Variovorax</taxon>
    </lineage>
</organism>
<dbReference type="Proteomes" id="UP001169027">
    <property type="component" value="Unassembled WGS sequence"/>
</dbReference>
<dbReference type="EMBL" id="JAUKVY010000029">
    <property type="protein sequence ID" value="MDO1536582.1"/>
    <property type="molecule type" value="Genomic_DNA"/>
</dbReference>
<evidence type="ECO:0000313" key="2">
    <source>
        <dbReference type="Proteomes" id="UP001169027"/>
    </source>
</evidence>
<accession>A0ABT8SEJ2</accession>